<evidence type="ECO:0008006" key="3">
    <source>
        <dbReference type="Google" id="ProtNLM"/>
    </source>
</evidence>
<sequence>MFPRPPLPPVERKPTLPLPLDIQHDVPGLPPFEVVTQTVLAMAETADEARLVPYLQGAAYAQLRAGPSDLLLTAIDPATGDSAIHRAAAAGNIDGLDAILASWGPHFRNVPEMERQLWVLVTHQNLAGDTALHAAARTGSVRGVKGVYRLFHMMNCLDVDDSFHDDETARAESADTDYPIEVPVEYFDWSTVEDEPDAHLPALDFVCTKNRAGRDAAGEARSAGHEELAVWLDGLVARHDRDGMSKDEDYMRRARLTALKIHWYHGDTEEK</sequence>
<evidence type="ECO:0000313" key="1">
    <source>
        <dbReference type="EMBL" id="PMD23551.1"/>
    </source>
</evidence>
<dbReference type="Proteomes" id="UP000235672">
    <property type="component" value="Unassembled WGS sequence"/>
</dbReference>
<protein>
    <recommendedName>
        <fullName evidence="3">Ankyrin</fullName>
    </recommendedName>
</protein>
<dbReference type="EMBL" id="KZ613474">
    <property type="protein sequence ID" value="PMD23551.1"/>
    <property type="molecule type" value="Genomic_DNA"/>
</dbReference>
<dbReference type="OrthoDB" id="4795535at2759"/>
<name>A0A2J6QBA1_9HELO</name>
<organism evidence="1 2">
    <name type="scientific">Hyaloscypha hepaticicola</name>
    <dbReference type="NCBI Taxonomy" id="2082293"/>
    <lineage>
        <taxon>Eukaryota</taxon>
        <taxon>Fungi</taxon>
        <taxon>Dikarya</taxon>
        <taxon>Ascomycota</taxon>
        <taxon>Pezizomycotina</taxon>
        <taxon>Leotiomycetes</taxon>
        <taxon>Helotiales</taxon>
        <taxon>Hyaloscyphaceae</taxon>
        <taxon>Hyaloscypha</taxon>
    </lineage>
</organism>
<accession>A0A2J6QBA1</accession>
<reference evidence="1 2" key="1">
    <citation type="submission" date="2016-05" db="EMBL/GenBank/DDBJ databases">
        <title>A degradative enzymes factory behind the ericoid mycorrhizal symbiosis.</title>
        <authorList>
            <consortium name="DOE Joint Genome Institute"/>
            <person name="Martino E."/>
            <person name="Morin E."/>
            <person name="Grelet G."/>
            <person name="Kuo A."/>
            <person name="Kohler A."/>
            <person name="Daghino S."/>
            <person name="Barry K."/>
            <person name="Choi C."/>
            <person name="Cichocki N."/>
            <person name="Clum A."/>
            <person name="Copeland A."/>
            <person name="Hainaut M."/>
            <person name="Haridas S."/>
            <person name="Labutti K."/>
            <person name="Lindquist E."/>
            <person name="Lipzen A."/>
            <person name="Khouja H.-R."/>
            <person name="Murat C."/>
            <person name="Ohm R."/>
            <person name="Olson A."/>
            <person name="Spatafora J."/>
            <person name="Veneault-Fourrey C."/>
            <person name="Henrissat B."/>
            <person name="Grigoriev I."/>
            <person name="Martin F."/>
            <person name="Perotto S."/>
        </authorList>
    </citation>
    <scope>NUCLEOTIDE SEQUENCE [LARGE SCALE GENOMIC DNA]</scope>
    <source>
        <strain evidence="1 2">UAMH 7357</strain>
    </source>
</reference>
<dbReference type="InterPro" id="IPR036770">
    <property type="entry name" value="Ankyrin_rpt-contain_sf"/>
</dbReference>
<proteinExistence type="predicted"/>
<dbReference type="Gene3D" id="1.25.40.20">
    <property type="entry name" value="Ankyrin repeat-containing domain"/>
    <property type="match status" value="1"/>
</dbReference>
<keyword evidence="2" id="KW-1185">Reference proteome</keyword>
<gene>
    <name evidence="1" type="ORF">NA56DRAFT_41044</name>
</gene>
<dbReference type="AlphaFoldDB" id="A0A2J6QBA1"/>
<evidence type="ECO:0000313" key="2">
    <source>
        <dbReference type="Proteomes" id="UP000235672"/>
    </source>
</evidence>